<dbReference type="Gene3D" id="3.40.50.790">
    <property type="match status" value="1"/>
</dbReference>
<dbReference type="GO" id="GO:0003723">
    <property type="term" value="F:RNA binding"/>
    <property type="evidence" value="ECO:0007669"/>
    <property type="project" value="InterPro"/>
</dbReference>
<proteinExistence type="inferred from homology"/>
<dbReference type="InterPro" id="IPR050257">
    <property type="entry name" value="eL8/uL1-like"/>
</dbReference>
<dbReference type="SUPFAM" id="SSF56808">
    <property type="entry name" value="Ribosomal protein L1"/>
    <property type="match status" value="1"/>
</dbReference>
<evidence type="ECO:0000256" key="3">
    <source>
        <dbReference type="ARBA" id="ARBA00023274"/>
    </source>
</evidence>
<gene>
    <name evidence="5" type="primary">LOC108042488</name>
</gene>
<accession>A0A6P4EDY0</accession>
<sequence length="216" mass="24183">MTSKISRETLYVAVKNILQVSQGKESERQESVELQIGLRDYDPEKCKRFYGSVLLHRLAVPQLKVCVLGDQQHCCQAKAIGVHCLDVEALKKLNKDPKLVKKLAKSYDAFLASESVIKQIPKLLGPGLTNAGKFPTPLTHRESMSTKIKILSTKKLLMKKMASLSVNVGHVGMHTEELTQNISLSINFLVSLLKENWQNVRSLHVKSSLGVPHRLY</sequence>
<dbReference type="CDD" id="cd00403">
    <property type="entry name" value="Ribosomal_L1"/>
    <property type="match status" value="1"/>
</dbReference>
<comment type="similarity">
    <text evidence="1">Belongs to the universal ribosomal protein uL1 family.</text>
</comment>
<reference evidence="5" key="1">
    <citation type="submission" date="2025-08" db="UniProtKB">
        <authorList>
            <consortium name="RefSeq"/>
        </authorList>
    </citation>
    <scope>IDENTIFICATION</scope>
</reference>
<dbReference type="FunFam" id="3.40.50.790:FF:000002">
    <property type="entry name" value="Ribosomal protein"/>
    <property type="match status" value="1"/>
</dbReference>
<dbReference type="PIRSF" id="PIRSF002155">
    <property type="entry name" value="Ribosomal_L1"/>
    <property type="match status" value="1"/>
</dbReference>
<dbReference type="InterPro" id="IPR028364">
    <property type="entry name" value="Ribosomal_uL1/biogenesis"/>
</dbReference>
<keyword evidence="3" id="KW-0687">Ribonucleoprotein</keyword>
<evidence type="ECO:0000256" key="1">
    <source>
        <dbReference type="ARBA" id="ARBA00010531"/>
    </source>
</evidence>
<dbReference type="OrthoDB" id="10251727at2759"/>
<dbReference type="GO" id="GO:0015934">
    <property type="term" value="C:large ribosomal subunit"/>
    <property type="evidence" value="ECO:0007669"/>
    <property type="project" value="InterPro"/>
</dbReference>
<dbReference type="InterPro" id="IPR023674">
    <property type="entry name" value="Ribosomal_uL1-like"/>
</dbReference>
<dbReference type="InterPro" id="IPR002143">
    <property type="entry name" value="Ribosomal_uL1"/>
</dbReference>
<dbReference type="RefSeq" id="XP_016976300.2">
    <property type="nucleotide sequence ID" value="XM_017120811.2"/>
</dbReference>
<dbReference type="PANTHER" id="PTHR23105">
    <property type="entry name" value="RIBOSOMAL PROTEIN L7AE FAMILY MEMBER"/>
    <property type="match status" value="1"/>
</dbReference>
<evidence type="ECO:0000256" key="2">
    <source>
        <dbReference type="ARBA" id="ARBA00022980"/>
    </source>
</evidence>
<dbReference type="Pfam" id="PF00687">
    <property type="entry name" value="Ribosomal_L1"/>
    <property type="match status" value="1"/>
</dbReference>
<organism evidence="5">
    <name type="scientific">Drosophila rhopaloa</name>
    <name type="common">Fruit fly</name>
    <dbReference type="NCBI Taxonomy" id="1041015"/>
    <lineage>
        <taxon>Eukaryota</taxon>
        <taxon>Metazoa</taxon>
        <taxon>Ecdysozoa</taxon>
        <taxon>Arthropoda</taxon>
        <taxon>Hexapoda</taxon>
        <taxon>Insecta</taxon>
        <taxon>Pterygota</taxon>
        <taxon>Neoptera</taxon>
        <taxon>Endopterygota</taxon>
        <taxon>Diptera</taxon>
        <taxon>Brachycera</taxon>
        <taxon>Muscomorpha</taxon>
        <taxon>Ephydroidea</taxon>
        <taxon>Drosophilidae</taxon>
        <taxon>Drosophila</taxon>
        <taxon>Sophophora</taxon>
    </lineage>
</organism>
<keyword evidence="2 5" id="KW-0689">Ribosomal protein</keyword>
<dbReference type="GO" id="GO:0003735">
    <property type="term" value="F:structural constituent of ribosome"/>
    <property type="evidence" value="ECO:0007669"/>
    <property type="project" value="InterPro"/>
</dbReference>
<evidence type="ECO:0000256" key="4">
    <source>
        <dbReference type="ARBA" id="ARBA00035241"/>
    </source>
</evidence>
<dbReference type="Gene3D" id="3.30.190.20">
    <property type="match status" value="1"/>
</dbReference>
<evidence type="ECO:0000313" key="5">
    <source>
        <dbReference type="RefSeq" id="XP_016976300.1"/>
    </source>
</evidence>
<dbReference type="AlphaFoldDB" id="A0A6P4EDY0"/>
<dbReference type="GO" id="GO:0006412">
    <property type="term" value="P:translation"/>
    <property type="evidence" value="ECO:0007669"/>
    <property type="project" value="InterPro"/>
</dbReference>
<protein>
    <recommendedName>
        <fullName evidence="4">Large ribosomal subunit protein uL1</fullName>
    </recommendedName>
</protein>
<name>A0A6P4EDY0_DRORH</name>
<dbReference type="InterPro" id="IPR016095">
    <property type="entry name" value="Ribosomal_uL1_3-a/b-sand"/>
</dbReference>
<dbReference type="RefSeq" id="XP_016976300.1">
    <property type="nucleotide sequence ID" value="XM_017120811.1"/>
</dbReference>